<proteinExistence type="inferred from homology"/>
<organism evidence="3 4">
    <name type="scientific">Paraglaciecola aquimarina</name>
    <dbReference type="NCBI Taxonomy" id="1235557"/>
    <lineage>
        <taxon>Bacteria</taxon>
        <taxon>Pseudomonadati</taxon>
        <taxon>Pseudomonadota</taxon>
        <taxon>Gammaproteobacteria</taxon>
        <taxon>Alteromonadales</taxon>
        <taxon>Alteromonadaceae</taxon>
        <taxon>Paraglaciecola</taxon>
    </lineage>
</organism>
<keyword evidence="1 3" id="KW-0489">Methyltransferase</keyword>
<dbReference type="CDD" id="cd02440">
    <property type="entry name" value="AdoMet_MTases"/>
    <property type="match status" value="1"/>
</dbReference>
<gene>
    <name evidence="1" type="primary">cmoM</name>
    <name evidence="3" type="ORF">RS130_16470</name>
</gene>
<dbReference type="Proteomes" id="UP001247805">
    <property type="component" value="Unassembled WGS sequence"/>
</dbReference>
<comment type="caution">
    <text evidence="3">The sequence shown here is derived from an EMBL/GenBank/DDBJ whole genome shotgun (WGS) entry which is preliminary data.</text>
</comment>
<feature type="domain" description="Methyltransferase type 12" evidence="2">
    <location>
        <begin position="52"/>
        <end position="142"/>
    </location>
</feature>
<evidence type="ECO:0000313" key="4">
    <source>
        <dbReference type="Proteomes" id="UP001247805"/>
    </source>
</evidence>
<keyword evidence="4" id="KW-1185">Reference proteome</keyword>
<comment type="caution">
    <text evidence="1">Lacks conserved residue(s) required for the propagation of feature annotation.</text>
</comment>
<keyword evidence="1" id="KW-0949">S-adenosyl-L-methionine</keyword>
<comment type="function">
    <text evidence="1">Catalyzes the methylation of 5-carboxymethoxyuridine (cmo5U) to form 5-methoxycarbonylmethoxyuridine (mcmo5U) at position 34 in tRNAs.</text>
</comment>
<dbReference type="GO" id="GO:0032259">
    <property type="term" value="P:methylation"/>
    <property type="evidence" value="ECO:0007669"/>
    <property type="project" value="UniProtKB-KW"/>
</dbReference>
<feature type="binding site" evidence="1">
    <location>
        <position position="30"/>
    </location>
    <ligand>
        <name>S-adenosyl-L-methionine</name>
        <dbReference type="ChEBI" id="CHEBI:59789"/>
    </ligand>
</feature>
<protein>
    <recommendedName>
        <fullName evidence="1">tRNA 5-carboxymethoxyuridine methyltransferase</fullName>
        <ecNumber evidence="1">2.1.1.-</ecNumber>
    </recommendedName>
    <alternativeName>
        <fullName evidence="1">cmo5U methyltransferase</fullName>
    </alternativeName>
</protein>
<comment type="catalytic activity">
    <reaction evidence="1">
        <text>5-carboxymethoxyuridine(34) in tRNA + S-adenosyl-L-methionine = 5-methoxycarbonylmethoxyuridine(34) in tRNA + S-adenosyl-L-homocysteine</text>
        <dbReference type="Rhea" id="RHEA:54080"/>
        <dbReference type="Rhea" id="RHEA-COMP:13383"/>
        <dbReference type="Rhea" id="RHEA-COMP:13781"/>
        <dbReference type="ChEBI" id="CHEBI:57856"/>
        <dbReference type="ChEBI" id="CHEBI:59789"/>
        <dbReference type="ChEBI" id="CHEBI:136879"/>
        <dbReference type="ChEBI" id="CHEBI:138053"/>
    </reaction>
</comment>
<feature type="binding site" evidence="1">
    <location>
        <position position="76"/>
    </location>
    <ligand>
        <name>S-adenosyl-L-methionine</name>
        <dbReference type="ChEBI" id="CHEBI:59789"/>
    </ligand>
</feature>
<feature type="binding site" evidence="1">
    <location>
        <begin position="55"/>
        <end position="56"/>
    </location>
    <ligand>
        <name>S-adenosyl-L-methionine</name>
        <dbReference type="ChEBI" id="CHEBI:59789"/>
    </ligand>
</feature>
<name>A0ABU3SZ43_9ALTE</name>
<reference evidence="3 4" key="1">
    <citation type="submission" date="2023-10" db="EMBL/GenBank/DDBJ databases">
        <title>Glaciecola aquimarina strain GGW-M5 nov., isolated from a coastal seawater.</title>
        <authorList>
            <person name="Bayburt H."/>
            <person name="Kim J.M."/>
            <person name="Choi B.J."/>
            <person name="Jeon C.O."/>
        </authorList>
    </citation>
    <scope>NUCLEOTIDE SEQUENCE [LARGE SCALE GENOMIC DNA]</scope>
    <source>
        <strain evidence="3 4">KCTC 32108</strain>
    </source>
</reference>
<feature type="binding site" evidence="1">
    <location>
        <position position="116"/>
    </location>
    <ligand>
        <name>S-adenosyl-L-methionine</name>
        <dbReference type="ChEBI" id="CHEBI:59789"/>
    </ligand>
</feature>
<dbReference type="InterPro" id="IPR029063">
    <property type="entry name" value="SAM-dependent_MTases_sf"/>
</dbReference>
<dbReference type="HAMAP" id="MF_02057">
    <property type="entry name" value="tRNA_methyltr_CmoM"/>
    <property type="match status" value="1"/>
</dbReference>
<evidence type="ECO:0000259" key="2">
    <source>
        <dbReference type="Pfam" id="PF08242"/>
    </source>
</evidence>
<dbReference type="Gene3D" id="3.40.50.150">
    <property type="entry name" value="Vaccinia Virus protein VP39"/>
    <property type="match status" value="1"/>
</dbReference>
<dbReference type="RefSeq" id="WP_316026835.1">
    <property type="nucleotide sequence ID" value="NZ_JAWDIO010000002.1"/>
</dbReference>
<accession>A0ABU3SZ43</accession>
<dbReference type="PANTHER" id="PTHR43861:SF6">
    <property type="entry name" value="METHYLTRANSFERASE TYPE 11"/>
    <property type="match status" value="1"/>
</dbReference>
<evidence type="ECO:0000313" key="3">
    <source>
        <dbReference type="EMBL" id="MDU0355288.1"/>
    </source>
</evidence>
<sequence>MKNGPEDRSFNDIANKFQKNIYGSTKGRLRHELLLHHLAQHTSIAASRLQILDAGGGTGVMAESLLNMQHSLTLTDISQETLDIAADRLGRFDKLSILKSDILSLPQKQYDLVICHAVLEWVEKPKAVLEKLASLVKPHGFLSVSFFNRDAQLFGNMCYGNFDYVEQGMQVKNRVRLTPNNPLKPKDVLTEFAALPLSIKLTAGIRCFHDYLRDLDKQEKYYPQLKSLEIQYGDQEPYLWLGKYFQIIAQKV</sequence>
<dbReference type="Pfam" id="PF08242">
    <property type="entry name" value="Methyltransf_12"/>
    <property type="match status" value="1"/>
</dbReference>
<dbReference type="GO" id="GO:0008168">
    <property type="term" value="F:methyltransferase activity"/>
    <property type="evidence" value="ECO:0007669"/>
    <property type="project" value="UniProtKB-KW"/>
</dbReference>
<dbReference type="EMBL" id="JAWDIO010000002">
    <property type="protein sequence ID" value="MDU0355288.1"/>
    <property type="molecule type" value="Genomic_DNA"/>
</dbReference>
<dbReference type="InterPro" id="IPR013217">
    <property type="entry name" value="Methyltransf_12"/>
</dbReference>
<keyword evidence="1" id="KW-0819">tRNA processing</keyword>
<dbReference type="EC" id="2.1.1.-" evidence="1"/>
<dbReference type="InterPro" id="IPR033664">
    <property type="entry name" value="Cmo5U_methylTrfase"/>
</dbReference>
<dbReference type="SUPFAM" id="SSF53335">
    <property type="entry name" value="S-adenosyl-L-methionine-dependent methyltransferases"/>
    <property type="match status" value="1"/>
</dbReference>
<dbReference type="PANTHER" id="PTHR43861">
    <property type="entry name" value="TRANS-ACONITATE 2-METHYLTRANSFERASE-RELATED"/>
    <property type="match status" value="1"/>
</dbReference>
<comment type="similarity">
    <text evidence="1">Belongs to the class I-like SAM-binding methyltransferase superfamily. CmoM family.</text>
</comment>
<keyword evidence="1" id="KW-0808">Transferase</keyword>
<evidence type="ECO:0000256" key="1">
    <source>
        <dbReference type="HAMAP-Rule" id="MF_02057"/>
    </source>
</evidence>